<evidence type="ECO:0000313" key="2">
    <source>
        <dbReference type="Proteomes" id="UP000000788"/>
    </source>
</evidence>
<dbReference type="HOGENOM" id="CLU_199777_0_0_3"/>
<protein>
    <submittedName>
        <fullName evidence="1">Uncharacterized protein</fullName>
    </submittedName>
</protein>
<dbReference type="OrthoDB" id="560002at2"/>
<dbReference type="EMBL" id="CP000878">
    <property type="protein sequence ID" value="ABX09499.1"/>
    <property type="molecule type" value="Genomic_DNA"/>
</dbReference>
<proteinExistence type="predicted"/>
<dbReference type="RefSeq" id="WP_012196120.1">
    <property type="nucleotide sequence ID" value="NC_009976.1"/>
</dbReference>
<keyword evidence="2" id="KW-1185">Reference proteome</keyword>
<gene>
    <name evidence="1" type="ordered locus">P9211_15681</name>
</gene>
<reference evidence="1 2" key="1">
    <citation type="journal article" date="2007" name="PLoS Genet.">
        <title>Patterns and implications of gene gain and loss in the evolution of Prochlorococcus.</title>
        <authorList>
            <person name="Kettler G.C."/>
            <person name="Martiny A.C."/>
            <person name="Huang K."/>
            <person name="Zucker J."/>
            <person name="Coleman M.L."/>
            <person name="Rodrigue S."/>
            <person name="Chen F."/>
            <person name="Lapidus A."/>
            <person name="Ferriera S."/>
            <person name="Johnson J."/>
            <person name="Steglich C."/>
            <person name="Church G.M."/>
            <person name="Richardson P."/>
            <person name="Chisholm S.W."/>
        </authorList>
    </citation>
    <scope>NUCLEOTIDE SEQUENCE [LARGE SCALE GENOMIC DNA]</scope>
    <source>
        <strain evidence="2">MIT 9211</strain>
    </source>
</reference>
<dbReference type="KEGG" id="pmj:P9211_15681"/>
<name>A9BCD7_PROM4</name>
<accession>A9BCD7</accession>
<organism evidence="1 2">
    <name type="scientific">Prochlorococcus marinus (strain MIT 9211)</name>
    <dbReference type="NCBI Taxonomy" id="93059"/>
    <lineage>
        <taxon>Bacteria</taxon>
        <taxon>Bacillati</taxon>
        <taxon>Cyanobacteriota</taxon>
        <taxon>Cyanophyceae</taxon>
        <taxon>Synechococcales</taxon>
        <taxon>Prochlorococcaceae</taxon>
        <taxon>Prochlorococcus</taxon>
    </lineage>
</organism>
<dbReference type="STRING" id="93059.P9211_15681"/>
<evidence type="ECO:0000313" key="1">
    <source>
        <dbReference type="EMBL" id="ABX09499.1"/>
    </source>
</evidence>
<sequence>MRLNSLELELEWPIDVPLISLRLLILDKLKVYGEPLRWAITGVKTSGNTNSFRKIKVEGVILGK</sequence>
<dbReference type="Proteomes" id="UP000000788">
    <property type="component" value="Chromosome"/>
</dbReference>
<dbReference type="AlphaFoldDB" id="A9BCD7"/>